<evidence type="ECO:0000313" key="2">
    <source>
        <dbReference type="Proteomes" id="UP001281410"/>
    </source>
</evidence>
<dbReference type="EMBL" id="JANJYJ010000001">
    <property type="protein sequence ID" value="KAK3229524.1"/>
    <property type="molecule type" value="Genomic_DNA"/>
</dbReference>
<dbReference type="AlphaFoldDB" id="A0AAE0EIQ1"/>
<protein>
    <submittedName>
        <fullName evidence="1">Uncharacterized protein</fullName>
    </submittedName>
</protein>
<evidence type="ECO:0000313" key="1">
    <source>
        <dbReference type="EMBL" id="KAK3229524.1"/>
    </source>
</evidence>
<keyword evidence="2" id="KW-1185">Reference proteome</keyword>
<gene>
    <name evidence="1" type="ORF">Dsin_001405</name>
</gene>
<reference evidence="1" key="1">
    <citation type="journal article" date="2023" name="Plant J.">
        <title>Genome sequences and population genomics provide insights into the demographic history, inbreeding, and mutation load of two 'living fossil' tree species of Dipteronia.</title>
        <authorList>
            <person name="Feng Y."/>
            <person name="Comes H.P."/>
            <person name="Chen J."/>
            <person name="Zhu S."/>
            <person name="Lu R."/>
            <person name="Zhang X."/>
            <person name="Li P."/>
            <person name="Qiu J."/>
            <person name="Olsen K.M."/>
            <person name="Qiu Y."/>
        </authorList>
    </citation>
    <scope>NUCLEOTIDE SEQUENCE</scope>
    <source>
        <strain evidence="1">NBL</strain>
    </source>
</reference>
<name>A0AAE0EIQ1_9ROSI</name>
<comment type="caution">
    <text evidence="1">The sequence shown here is derived from an EMBL/GenBank/DDBJ whole genome shotgun (WGS) entry which is preliminary data.</text>
</comment>
<dbReference type="Proteomes" id="UP001281410">
    <property type="component" value="Unassembled WGS sequence"/>
</dbReference>
<sequence length="85" mass="9824">MLGTHRAASYLDLLEFIRRMVIRKFNERKEECRVLSSVLPPRVHAKILKHSKKSRTLTMIATENLEYELLGASGGYAVKLKEYNC</sequence>
<proteinExistence type="predicted"/>
<organism evidence="1 2">
    <name type="scientific">Dipteronia sinensis</name>
    <dbReference type="NCBI Taxonomy" id="43782"/>
    <lineage>
        <taxon>Eukaryota</taxon>
        <taxon>Viridiplantae</taxon>
        <taxon>Streptophyta</taxon>
        <taxon>Embryophyta</taxon>
        <taxon>Tracheophyta</taxon>
        <taxon>Spermatophyta</taxon>
        <taxon>Magnoliopsida</taxon>
        <taxon>eudicotyledons</taxon>
        <taxon>Gunneridae</taxon>
        <taxon>Pentapetalae</taxon>
        <taxon>rosids</taxon>
        <taxon>malvids</taxon>
        <taxon>Sapindales</taxon>
        <taxon>Sapindaceae</taxon>
        <taxon>Hippocastanoideae</taxon>
        <taxon>Acereae</taxon>
        <taxon>Dipteronia</taxon>
    </lineage>
</organism>
<accession>A0AAE0EIQ1</accession>